<dbReference type="FunCoup" id="B2A2Y8">
    <property type="interactions" value="56"/>
</dbReference>
<dbReference type="InParanoid" id="B2A2Y8"/>
<dbReference type="PROSITE" id="PS50889">
    <property type="entry name" value="S4"/>
    <property type="match status" value="1"/>
</dbReference>
<dbReference type="AlphaFoldDB" id="B2A2Y8"/>
<sequence length="73" mass="8392">MSKRKVEINSEYITLGQLLKYVNIVATGGEVKHFLKEEDIEVNGEKTEQRGKKLYPGDIVNLKDQEEIIEITK</sequence>
<keyword evidence="3" id="KW-1185">Reference proteome</keyword>
<evidence type="ECO:0000313" key="2">
    <source>
        <dbReference type="EMBL" id="ACB83602.1"/>
    </source>
</evidence>
<dbReference type="SUPFAM" id="SSF55174">
    <property type="entry name" value="Alpha-L RNA-binding motif"/>
    <property type="match status" value="1"/>
</dbReference>
<evidence type="ECO:0000256" key="1">
    <source>
        <dbReference type="PROSITE-ProRule" id="PRU00182"/>
    </source>
</evidence>
<dbReference type="InterPro" id="IPR036986">
    <property type="entry name" value="S4_RNA-bd_sf"/>
</dbReference>
<organism evidence="2 3">
    <name type="scientific">Natranaerobius thermophilus (strain ATCC BAA-1301 / DSM 18059 / JW/NM-WN-LF)</name>
    <dbReference type="NCBI Taxonomy" id="457570"/>
    <lineage>
        <taxon>Bacteria</taxon>
        <taxon>Bacillati</taxon>
        <taxon>Bacillota</taxon>
        <taxon>Clostridia</taxon>
        <taxon>Natranaerobiales</taxon>
        <taxon>Natranaerobiaceae</taxon>
        <taxon>Natranaerobius</taxon>
    </lineage>
</organism>
<dbReference type="InterPro" id="IPR014330">
    <property type="entry name" value="RNA-bd_S4-rel_YaaA"/>
</dbReference>
<dbReference type="OrthoDB" id="9811532at2"/>
<keyword evidence="1" id="KW-0694">RNA-binding</keyword>
<reference evidence="2 3" key="2">
    <citation type="journal article" date="2011" name="J. Bacteriol.">
        <title>Complete genome sequence of the anaerobic, halophilic alkalithermophile Natranaerobius thermophilus JW/NM-WN-LF.</title>
        <authorList>
            <person name="Zhao B."/>
            <person name="Mesbah N.M."/>
            <person name="Dalin E."/>
            <person name="Goodwin L."/>
            <person name="Nolan M."/>
            <person name="Pitluck S."/>
            <person name="Chertkov O."/>
            <person name="Brettin T.S."/>
            <person name="Han J."/>
            <person name="Larimer F.W."/>
            <person name="Land M.L."/>
            <person name="Hauser L."/>
            <person name="Kyrpides N."/>
            <person name="Wiegel J."/>
        </authorList>
    </citation>
    <scope>NUCLEOTIDE SEQUENCE [LARGE SCALE GENOMIC DNA]</scope>
    <source>
        <strain evidence="3">ATCC BAA-1301 / DSM 18059 / JW/NM-WN-LF</strain>
    </source>
</reference>
<dbReference type="Proteomes" id="UP000001683">
    <property type="component" value="Chromosome"/>
</dbReference>
<dbReference type="STRING" id="457570.Nther_0003"/>
<dbReference type="GO" id="GO:0003723">
    <property type="term" value="F:RNA binding"/>
    <property type="evidence" value="ECO:0007669"/>
    <property type="project" value="UniProtKB-KW"/>
</dbReference>
<reference evidence="2 3" key="1">
    <citation type="submission" date="2008-04" db="EMBL/GenBank/DDBJ databases">
        <title>Complete sequence of chromosome of Natranaerobius thermophilus JW/NM-WN-LF.</title>
        <authorList>
            <consortium name="US DOE Joint Genome Institute"/>
            <person name="Copeland A."/>
            <person name="Lucas S."/>
            <person name="Lapidus A."/>
            <person name="Glavina del Rio T."/>
            <person name="Dalin E."/>
            <person name="Tice H."/>
            <person name="Bruce D."/>
            <person name="Goodwin L."/>
            <person name="Pitluck S."/>
            <person name="Chertkov O."/>
            <person name="Brettin T."/>
            <person name="Detter J.C."/>
            <person name="Han C."/>
            <person name="Kuske C.R."/>
            <person name="Schmutz J."/>
            <person name="Larimer F."/>
            <person name="Land M."/>
            <person name="Hauser L."/>
            <person name="Kyrpides N."/>
            <person name="Lykidis A."/>
            <person name="Mesbah N.M."/>
            <person name="Wiegel J."/>
        </authorList>
    </citation>
    <scope>NUCLEOTIDE SEQUENCE [LARGE SCALE GENOMIC DNA]</scope>
    <source>
        <strain evidence="3">ATCC BAA-1301 / DSM 18059 / JW/NM-WN-LF</strain>
    </source>
</reference>
<accession>B2A2Y8</accession>
<protein>
    <submittedName>
        <fullName evidence="2">S4-like RNA binding protein</fullName>
    </submittedName>
</protein>
<dbReference type="Pfam" id="PF13275">
    <property type="entry name" value="S4_2"/>
    <property type="match status" value="1"/>
</dbReference>
<dbReference type="eggNOG" id="COG2501">
    <property type="taxonomic scope" value="Bacteria"/>
</dbReference>
<dbReference type="NCBIfam" id="TIGR02988">
    <property type="entry name" value="YaaA_near_RecF"/>
    <property type="match status" value="1"/>
</dbReference>
<dbReference type="EMBL" id="CP001034">
    <property type="protein sequence ID" value="ACB83602.1"/>
    <property type="molecule type" value="Genomic_DNA"/>
</dbReference>
<evidence type="ECO:0000313" key="3">
    <source>
        <dbReference type="Proteomes" id="UP000001683"/>
    </source>
</evidence>
<gene>
    <name evidence="2" type="ordered locus">Nther_0003</name>
</gene>
<proteinExistence type="predicted"/>
<dbReference type="HOGENOM" id="CLU_127162_2_2_9"/>
<dbReference type="RefSeq" id="WP_012446493.1">
    <property type="nucleotide sequence ID" value="NC_010718.1"/>
</dbReference>
<dbReference type="Gene3D" id="3.10.290.10">
    <property type="entry name" value="RNA-binding S4 domain"/>
    <property type="match status" value="1"/>
</dbReference>
<dbReference type="KEGG" id="nth:Nther_0003"/>
<name>B2A2Y8_NATTJ</name>